<proteinExistence type="predicted"/>
<dbReference type="Proteomes" id="UP000275078">
    <property type="component" value="Unassembled WGS sequence"/>
</dbReference>
<dbReference type="AlphaFoldDB" id="A0A3N4IB38"/>
<evidence type="ECO:0000313" key="1">
    <source>
        <dbReference type="EMBL" id="RPA81360.1"/>
    </source>
</evidence>
<gene>
    <name evidence="1" type="ORF">BJ508DRAFT_306620</name>
</gene>
<sequence>MQQALETPHGFSPETYSNMSEITSTTTISDLSQRLKVLQLEKSSTRTLSDDALIYIYSAFWCHDLCIDPESEYTELLQVLGIPRDETLGSAYRQTCCTIEAEITRRFQEQNPQYTISTRYSLVKGFSERYLDESRSLVELYWEKYAFVVKMHPRKVEQLGFTISVTGNGSTWSGGQVGVVVPELMRAWSRNQFMYQVIPLTPKSG</sequence>
<accession>A0A3N4IB38</accession>
<evidence type="ECO:0000313" key="2">
    <source>
        <dbReference type="Proteomes" id="UP000275078"/>
    </source>
</evidence>
<organism evidence="1 2">
    <name type="scientific">Ascobolus immersus RN42</name>
    <dbReference type="NCBI Taxonomy" id="1160509"/>
    <lineage>
        <taxon>Eukaryota</taxon>
        <taxon>Fungi</taxon>
        <taxon>Dikarya</taxon>
        <taxon>Ascomycota</taxon>
        <taxon>Pezizomycotina</taxon>
        <taxon>Pezizomycetes</taxon>
        <taxon>Pezizales</taxon>
        <taxon>Ascobolaceae</taxon>
        <taxon>Ascobolus</taxon>
    </lineage>
</organism>
<protein>
    <submittedName>
        <fullName evidence="1">Uncharacterized protein</fullName>
    </submittedName>
</protein>
<dbReference type="EMBL" id="ML119680">
    <property type="protein sequence ID" value="RPA81360.1"/>
    <property type="molecule type" value="Genomic_DNA"/>
</dbReference>
<name>A0A3N4IB38_ASCIM</name>
<reference evidence="1 2" key="1">
    <citation type="journal article" date="2018" name="Nat. Ecol. Evol.">
        <title>Pezizomycetes genomes reveal the molecular basis of ectomycorrhizal truffle lifestyle.</title>
        <authorList>
            <person name="Murat C."/>
            <person name="Payen T."/>
            <person name="Noel B."/>
            <person name="Kuo A."/>
            <person name="Morin E."/>
            <person name="Chen J."/>
            <person name="Kohler A."/>
            <person name="Krizsan K."/>
            <person name="Balestrini R."/>
            <person name="Da Silva C."/>
            <person name="Montanini B."/>
            <person name="Hainaut M."/>
            <person name="Levati E."/>
            <person name="Barry K.W."/>
            <person name="Belfiori B."/>
            <person name="Cichocki N."/>
            <person name="Clum A."/>
            <person name="Dockter R.B."/>
            <person name="Fauchery L."/>
            <person name="Guy J."/>
            <person name="Iotti M."/>
            <person name="Le Tacon F."/>
            <person name="Lindquist E.A."/>
            <person name="Lipzen A."/>
            <person name="Malagnac F."/>
            <person name="Mello A."/>
            <person name="Molinier V."/>
            <person name="Miyauchi S."/>
            <person name="Poulain J."/>
            <person name="Riccioni C."/>
            <person name="Rubini A."/>
            <person name="Sitrit Y."/>
            <person name="Splivallo R."/>
            <person name="Traeger S."/>
            <person name="Wang M."/>
            <person name="Zifcakova L."/>
            <person name="Wipf D."/>
            <person name="Zambonelli A."/>
            <person name="Paolocci F."/>
            <person name="Nowrousian M."/>
            <person name="Ottonello S."/>
            <person name="Baldrian P."/>
            <person name="Spatafora J.W."/>
            <person name="Henrissat B."/>
            <person name="Nagy L.G."/>
            <person name="Aury J.M."/>
            <person name="Wincker P."/>
            <person name="Grigoriev I.V."/>
            <person name="Bonfante P."/>
            <person name="Martin F.M."/>
        </authorList>
    </citation>
    <scope>NUCLEOTIDE SEQUENCE [LARGE SCALE GENOMIC DNA]</scope>
    <source>
        <strain evidence="1 2">RN42</strain>
    </source>
</reference>
<keyword evidence="2" id="KW-1185">Reference proteome</keyword>